<protein>
    <submittedName>
        <fullName evidence="1">Uncharacterized protein</fullName>
    </submittedName>
</protein>
<keyword evidence="2" id="KW-1185">Reference proteome</keyword>
<dbReference type="AlphaFoldDB" id="A0AAV7HM50"/>
<dbReference type="Proteomes" id="UP000775213">
    <property type="component" value="Unassembled WGS sequence"/>
</dbReference>
<reference evidence="1 2" key="1">
    <citation type="journal article" date="2021" name="Hortic Res">
        <title>Chromosome-scale assembly of the Dendrobium chrysotoxum genome enhances the understanding of orchid evolution.</title>
        <authorList>
            <person name="Zhang Y."/>
            <person name="Zhang G.Q."/>
            <person name="Zhang D."/>
            <person name="Liu X.D."/>
            <person name="Xu X.Y."/>
            <person name="Sun W.H."/>
            <person name="Yu X."/>
            <person name="Zhu X."/>
            <person name="Wang Z.W."/>
            <person name="Zhao X."/>
            <person name="Zhong W.Y."/>
            <person name="Chen H."/>
            <person name="Yin W.L."/>
            <person name="Huang T."/>
            <person name="Niu S.C."/>
            <person name="Liu Z.J."/>
        </authorList>
    </citation>
    <scope>NUCLEOTIDE SEQUENCE [LARGE SCALE GENOMIC DNA]</scope>
    <source>
        <strain evidence="1">Lindl</strain>
    </source>
</reference>
<evidence type="ECO:0000313" key="1">
    <source>
        <dbReference type="EMBL" id="KAH0469462.1"/>
    </source>
</evidence>
<accession>A0AAV7HM50</accession>
<proteinExistence type="predicted"/>
<evidence type="ECO:0000313" key="2">
    <source>
        <dbReference type="Proteomes" id="UP000775213"/>
    </source>
</evidence>
<sequence length="100" mass="11978">MVKPFLEQKTYMKVKFVYYDYPESQNLNLVQEAPFFGRIYQWHQLLNNRCLPYLVLALRIHLKLLHLLELEKSDVNENVGYKSNASDELEKDYKIAIKLL</sequence>
<comment type="caution">
    <text evidence="1">The sequence shown here is derived from an EMBL/GenBank/DDBJ whole genome shotgun (WGS) entry which is preliminary data.</text>
</comment>
<name>A0AAV7HM50_DENCH</name>
<organism evidence="1 2">
    <name type="scientific">Dendrobium chrysotoxum</name>
    <name type="common">Orchid</name>
    <dbReference type="NCBI Taxonomy" id="161865"/>
    <lineage>
        <taxon>Eukaryota</taxon>
        <taxon>Viridiplantae</taxon>
        <taxon>Streptophyta</taxon>
        <taxon>Embryophyta</taxon>
        <taxon>Tracheophyta</taxon>
        <taxon>Spermatophyta</taxon>
        <taxon>Magnoliopsida</taxon>
        <taxon>Liliopsida</taxon>
        <taxon>Asparagales</taxon>
        <taxon>Orchidaceae</taxon>
        <taxon>Epidendroideae</taxon>
        <taxon>Malaxideae</taxon>
        <taxon>Dendrobiinae</taxon>
        <taxon>Dendrobium</taxon>
    </lineage>
</organism>
<dbReference type="EMBL" id="JAGFBR010000002">
    <property type="protein sequence ID" value="KAH0469462.1"/>
    <property type="molecule type" value="Genomic_DNA"/>
</dbReference>
<gene>
    <name evidence="1" type="ORF">IEQ34_001020</name>
</gene>